<dbReference type="RefSeq" id="WP_093917385.1">
    <property type="nucleotide sequence ID" value="NZ_FPAJ01000006.1"/>
</dbReference>
<dbReference type="InterPro" id="IPR006016">
    <property type="entry name" value="UspA"/>
</dbReference>
<reference evidence="4" key="1">
    <citation type="submission" date="2016-10" db="EMBL/GenBank/DDBJ databases">
        <authorList>
            <person name="Varghese N."/>
            <person name="Submissions S."/>
        </authorList>
    </citation>
    <scope>NUCLEOTIDE SEQUENCE [LARGE SCALE GENOMIC DNA]</scope>
    <source>
        <strain evidence="4">DSM 23422</strain>
    </source>
</reference>
<keyword evidence="4" id="KW-1185">Reference proteome</keyword>
<evidence type="ECO:0000256" key="1">
    <source>
        <dbReference type="ARBA" id="ARBA00008791"/>
    </source>
</evidence>
<dbReference type="Gene3D" id="3.40.50.12370">
    <property type="match status" value="1"/>
</dbReference>
<dbReference type="Proteomes" id="UP000199239">
    <property type="component" value="Unassembled WGS sequence"/>
</dbReference>
<dbReference type="PRINTS" id="PR01438">
    <property type="entry name" value="UNVRSLSTRESS"/>
</dbReference>
<organism evidence="3 4">
    <name type="scientific">Sulfitobacter marinus</name>
    <dbReference type="NCBI Taxonomy" id="394264"/>
    <lineage>
        <taxon>Bacteria</taxon>
        <taxon>Pseudomonadati</taxon>
        <taxon>Pseudomonadota</taxon>
        <taxon>Alphaproteobacteria</taxon>
        <taxon>Rhodobacterales</taxon>
        <taxon>Roseobacteraceae</taxon>
        <taxon>Sulfitobacter</taxon>
    </lineage>
</organism>
<dbReference type="PANTHER" id="PTHR46268">
    <property type="entry name" value="STRESS RESPONSE PROTEIN NHAX"/>
    <property type="match status" value="1"/>
</dbReference>
<proteinExistence type="inferred from homology"/>
<evidence type="ECO:0000259" key="2">
    <source>
        <dbReference type="Pfam" id="PF00582"/>
    </source>
</evidence>
<dbReference type="CDD" id="cd00293">
    <property type="entry name" value="USP-like"/>
    <property type="match status" value="1"/>
</dbReference>
<dbReference type="SUPFAM" id="SSF52402">
    <property type="entry name" value="Adenine nucleotide alpha hydrolases-like"/>
    <property type="match status" value="1"/>
</dbReference>
<dbReference type="OrthoDB" id="9804721at2"/>
<dbReference type="Pfam" id="PF00582">
    <property type="entry name" value="Usp"/>
    <property type="match status" value="1"/>
</dbReference>
<accession>A0A1I6VBW7</accession>
<dbReference type="InterPro" id="IPR006015">
    <property type="entry name" value="Universal_stress_UspA"/>
</dbReference>
<dbReference type="PANTHER" id="PTHR46268:SF15">
    <property type="entry name" value="UNIVERSAL STRESS PROTEIN HP_0031"/>
    <property type="match status" value="1"/>
</dbReference>
<evidence type="ECO:0000313" key="3">
    <source>
        <dbReference type="EMBL" id="SFT11132.1"/>
    </source>
</evidence>
<evidence type="ECO:0000313" key="4">
    <source>
        <dbReference type="Proteomes" id="UP000199239"/>
    </source>
</evidence>
<dbReference type="EMBL" id="FPAJ01000006">
    <property type="protein sequence ID" value="SFT11132.1"/>
    <property type="molecule type" value="Genomic_DNA"/>
</dbReference>
<dbReference type="STRING" id="394264.SAMN04488040_3199"/>
<feature type="domain" description="UspA" evidence="2">
    <location>
        <begin position="233"/>
        <end position="282"/>
    </location>
</feature>
<sequence>MKNSTILLVIGTDTSLATLAQKLEVIRAIPAHAAIVIVGEMPVFSYYAVSVEPFGTPDISPQWQQEVNATKAALRAKETEVENLLQQHEVSGDVSTVAAEPAAIADHIARRAMLCDMAWIDEGLRTTQTLFKQALYGILLQSPVGVLLNDPKGIVLPHPKRVFIAWNTQLQAARAVQQALPLLRQADEVIIGTFDPVMTEFGEGEDPGIDLAKWLTHHGCSVTVQQYPSGGQPVGDCILDHAKESGADMIVMGSYGHSRTREAIFGGTTRTLVEQTDLPVFLAH</sequence>
<comment type="similarity">
    <text evidence="1">Belongs to the universal stress protein A family.</text>
</comment>
<dbReference type="AlphaFoldDB" id="A0A1I6VBW7"/>
<gene>
    <name evidence="3" type="ORF">SAMN04488040_3199</name>
</gene>
<name>A0A1I6VBW7_9RHOB</name>
<protein>
    <submittedName>
        <fullName evidence="3">Universal stress protein family protein</fullName>
    </submittedName>
</protein>